<dbReference type="KEGG" id="uma:UMAG_11935"/>
<keyword evidence="3" id="KW-1185">Reference proteome</keyword>
<proteinExistence type="predicted"/>
<feature type="compositionally biased region" description="Low complexity" evidence="1">
    <location>
        <begin position="101"/>
        <end position="122"/>
    </location>
</feature>
<dbReference type="OrthoDB" id="3222453at2759"/>
<accession>A0A0D1DZA3</accession>
<evidence type="ECO:0000313" key="3">
    <source>
        <dbReference type="Proteomes" id="UP000000561"/>
    </source>
</evidence>
<feature type="region of interest" description="Disordered" evidence="1">
    <location>
        <begin position="355"/>
        <end position="386"/>
    </location>
</feature>
<feature type="compositionally biased region" description="Basic and acidic residues" evidence="1">
    <location>
        <begin position="441"/>
        <end position="451"/>
    </location>
</feature>
<dbReference type="GeneID" id="23567742"/>
<dbReference type="eggNOG" id="ENOG502T1H2">
    <property type="taxonomic scope" value="Eukaryota"/>
</dbReference>
<dbReference type="EMBL" id="CM003146">
    <property type="protein sequence ID" value="KIS68931.1"/>
    <property type="molecule type" value="Genomic_DNA"/>
</dbReference>
<feature type="compositionally biased region" description="Basic and acidic residues" evidence="1">
    <location>
        <begin position="411"/>
        <end position="426"/>
    </location>
</feature>
<dbReference type="STRING" id="237631.A0A0D1DZA3"/>
<feature type="region of interest" description="Disordered" evidence="1">
    <location>
        <begin position="411"/>
        <end position="451"/>
    </location>
</feature>
<evidence type="ECO:0000313" key="2">
    <source>
        <dbReference type="EMBL" id="KIS68931.1"/>
    </source>
</evidence>
<evidence type="ECO:0000256" key="1">
    <source>
        <dbReference type="SAM" id="MobiDB-lite"/>
    </source>
</evidence>
<dbReference type="Proteomes" id="UP000000561">
    <property type="component" value="Chromosome 7"/>
</dbReference>
<feature type="region of interest" description="Disordered" evidence="1">
    <location>
        <begin position="87"/>
        <end position="159"/>
    </location>
</feature>
<name>A0A0D1DZA3_MYCMD</name>
<dbReference type="RefSeq" id="XP_011389562.1">
    <property type="nucleotide sequence ID" value="XM_011391260.1"/>
</dbReference>
<feature type="region of interest" description="Disordered" evidence="1">
    <location>
        <begin position="534"/>
        <end position="553"/>
    </location>
</feature>
<sequence>MPGYAEIYAELLYLGGEGYPLWYPSALRLGDVGYIRDGSFKQLYNIVDGPGTQSDAASLLTAIHSDRSPSSEHGHGESSAKKARLNLHDPVGAPTDPVSPSPSSSLAASPLISSVSVGMSRSHSSEPLLPHSAQKGSPTFLHRRFHSGTPPEPSQPPGRFEVRELATSPPFHMGPRMSSSFRCLGVNGDASVPSSPANVKIGFESSGGDGAILIPRDPTEITELDDLGELKAYVKKHYEWMYQTYGEAKSIKTKDLTLIYKQYRTSDWAMAVICHGDKRVKAEFEVFGSVSAGFWGNWSSGVTASQRGPHRPQRARDTHNYGQGKPPALLQRHGKGNSSLGVSIDGGLNHQSFSYASSSSKESAYNGLGRRSRKENTADSSPKPMDQTILINRLTVSSVLGFLPVRIKAAAEPRDPDMDRDQDHGSDAVSGQDGNQGGDDDPGKRNHWSDDPLEALHDWIHKHGGAQIKVSIATDDDCLQLLRQLGQRYASKFGLRAAVRTAADRFARISVDEAGFATVSISRVPFKASKLVSTPSAALDPSPKTTAADHDTQFDLRQGEHGSKYDCRCET</sequence>
<dbReference type="VEuPathDB" id="FungiDB:UMAG_11935"/>
<dbReference type="InParanoid" id="A0A0D1DZA3"/>
<protein>
    <submittedName>
        <fullName evidence="2">Uncharacterized protein</fullName>
    </submittedName>
</protein>
<feature type="region of interest" description="Disordered" evidence="1">
    <location>
        <begin position="301"/>
        <end position="343"/>
    </location>
</feature>
<gene>
    <name evidence="2" type="ORF">UMAG_11935</name>
</gene>
<dbReference type="AlphaFoldDB" id="A0A0D1DZA3"/>
<organism evidence="2 3">
    <name type="scientific">Mycosarcoma maydis</name>
    <name type="common">Corn smut fungus</name>
    <name type="synonym">Ustilago maydis</name>
    <dbReference type="NCBI Taxonomy" id="5270"/>
    <lineage>
        <taxon>Eukaryota</taxon>
        <taxon>Fungi</taxon>
        <taxon>Dikarya</taxon>
        <taxon>Basidiomycota</taxon>
        <taxon>Ustilaginomycotina</taxon>
        <taxon>Ustilaginomycetes</taxon>
        <taxon>Ustilaginales</taxon>
        <taxon>Ustilaginaceae</taxon>
        <taxon>Mycosarcoma</taxon>
    </lineage>
</organism>
<reference evidence="2 3" key="1">
    <citation type="journal article" date="2006" name="Nature">
        <title>Insights from the genome of the biotrophic fungal plant pathogen Ustilago maydis.</title>
        <authorList>
            <person name="Kamper J."/>
            <person name="Kahmann R."/>
            <person name="Bolker M."/>
            <person name="Ma L.J."/>
            <person name="Brefort T."/>
            <person name="Saville B.J."/>
            <person name="Banuett F."/>
            <person name="Kronstad J.W."/>
            <person name="Gold S.E."/>
            <person name="Muller O."/>
            <person name="Perlin M.H."/>
            <person name="Wosten H.A."/>
            <person name="de Vries R."/>
            <person name="Ruiz-Herrera J."/>
            <person name="Reynaga-Pena C.G."/>
            <person name="Snetselaar K."/>
            <person name="McCann M."/>
            <person name="Perez-Martin J."/>
            <person name="Feldbrugge M."/>
            <person name="Basse C.W."/>
            <person name="Steinberg G."/>
            <person name="Ibeas J.I."/>
            <person name="Holloman W."/>
            <person name="Guzman P."/>
            <person name="Farman M."/>
            <person name="Stajich J.E."/>
            <person name="Sentandreu R."/>
            <person name="Gonzalez-Prieto J.M."/>
            <person name="Kennell J.C."/>
            <person name="Molina L."/>
            <person name="Schirawski J."/>
            <person name="Mendoza-Mendoza A."/>
            <person name="Greilinger D."/>
            <person name="Munch K."/>
            <person name="Rossel N."/>
            <person name="Scherer M."/>
            <person name="Vranes M."/>
            <person name="Ladendorf O."/>
            <person name="Vincon V."/>
            <person name="Fuchs U."/>
            <person name="Sandrock B."/>
            <person name="Meng S."/>
            <person name="Ho E.C."/>
            <person name="Cahill M.J."/>
            <person name="Boyce K.J."/>
            <person name="Klose J."/>
            <person name="Klosterman S.J."/>
            <person name="Deelstra H.J."/>
            <person name="Ortiz-Castellanos L."/>
            <person name="Li W."/>
            <person name="Sanchez-Alonso P."/>
            <person name="Schreier P.H."/>
            <person name="Hauser-Hahn I."/>
            <person name="Vaupel M."/>
            <person name="Koopmann E."/>
            <person name="Friedrich G."/>
            <person name="Voss H."/>
            <person name="Schluter T."/>
            <person name="Margolis J."/>
            <person name="Platt D."/>
            <person name="Swimmer C."/>
            <person name="Gnirke A."/>
            <person name="Chen F."/>
            <person name="Vysotskaia V."/>
            <person name="Mannhaupt G."/>
            <person name="Guldener U."/>
            <person name="Munsterkotter M."/>
            <person name="Haase D."/>
            <person name="Oesterheld M."/>
            <person name="Mewes H.W."/>
            <person name="Mauceli E.W."/>
            <person name="DeCaprio D."/>
            <person name="Wade C.M."/>
            <person name="Butler J."/>
            <person name="Young S."/>
            <person name="Jaffe D.B."/>
            <person name="Calvo S."/>
            <person name="Nusbaum C."/>
            <person name="Galagan J."/>
            <person name="Birren B.W."/>
        </authorList>
    </citation>
    <scope>NUCLEOTIDE SEQUENCE [LARGE SCALE GENOMIC DNA]</scope>
    <source>
        <strain evidence="3">DSM 14603 / FGSC 9021 / UM521</strain>
    </source>
</reference>